<comment type="catalytic activity">
    <reaction evidence="4">
        <text>ATP + H2O = ADP + phosphate + H(+)</text>
        <dbReference type="Rhea" id="RHEA:13065"/>
        <dbReference type="ChEBI" id="CHEBI:15377"/>
        <dbReference type="ChEBI" id="CHEBI:15378"/>
        <dbReference type="ChEBI" id="CHEBI:30616"/>
        <dbReference type="ChEBI" id="CHEBI:43474"/>
        <dbReference type="ChEBI" id="CHEBI:456216"/>
        <dbReference type="EC" id="5.6.2.4"/>
    </reaction>
</comment>
<dbReference type="GO" id="GO:0043139">
    <property type="term" value="F:5'-3' DNA helicase activity"/>
    <property type="evidence" value="ECO:0007669"/>
    <property type="project" value="UniProtKB-EC"/>
</dbReference>
<comment type="similarity">
    <text evidence="1">Belongs to the HerA family.</text>
</comment>
<dbReference type="InterPro" id="IPR008571">
    <property type="entry name" value="HerA-like"/>
</dbReference>
<evidence type="ECO:0000256" key="1">
    <source>
        <dbReference type="ARBA" id="ARBA00007816"/>
    </source>
</evidence>
<organism evidence="6 7">
    <name type="scientific">Methanospirillum hungatei</name>
    <dbReference type="NCBI Taxonomy" id="2203"/>
    <lineage>
        <taxon>Archaea</taxon>
        <taxon>Methanobacteriati</taxon>
        <taxon>Methanobacteriota</taxon>
        <taxon>Stenosarchaea group</taxon>
        <taxon>Methanomicrobia</taxon>
        <taxon>Methanomicrobiales</taxon>
        <taxon>Methanospirillaceae</taxon>
        <taxon>Methanospirillum</taxon>
    </lineage>
</organism>
<dbReference type="Pfam" id="PF01935">
    <property type="entry name" value="DUF87"/>
    <property type="match status" value="1"/>
</dbReference>
<reference evidence="6 7" key="1">
    <citation type="submission" date="2021-06" db="EMBL/GenBank/DDBJ databases">
        <title>Complete genome sequence of the secondary alcohol utilizing methanogen Methanospirillum hungatei strain GP1.</title>
        <authorList>
            <person name="Day L.A."/>
            <person name="Costa K.C."/>
        </authorList>
    </citation>
    <scope>NUCLEOTIDE SEQUENCE [LARGE SCALE GENOMIC DNA]</scope>
    <source>
        <strain evidence="6 7">GP1</strain>
    </source>
</reference>
<name>A0A8F5VMK0_METHU</name>
<dbReference type="EMBL" id="CP077107">
    <property type="protein sequence ID" value="QXO95569.1"/>
    <property type="molecule type" value="Genomic_DNA"/>
</dbReference>
<proteinExistence type="inferred from homology"/>
<evidence type="ECO:0000313" key="6">
    <source>
        <dbReference type="EMBL" id="QXO95569.1"/>
    </source>
</evidence>
<protein>
    <submittedName>
        <fullName evidence="6">DUF87 domain-containing protein</fullName>
    </submittedName>
</protein>
<dbReference type="PANTHER" id="PTHR42957:SF1">
    <property type="entry name" value="HELICASE MJ1565-RELATED"/>
    <property type="match status" value="1"/>
</dbReference>
<accession>A0A8F5VMK0</accession>
<evidence type="ECO:0000256" key="3">
    <source>
        <dbReference type="ARBA" id="ARBA00048954"/>
    </source>
</evidence>
<dbReference type="OrthoDB" id="107033at2157"/>
<evidence type="ECO:0000313" key="7">
    <source>
        <dbReference type="Proteomes" id="UP000694228"/>
    </source>
</evidence>
<dbReference type="InterPro" id="IPR002789">
    <property type="entry name" value="HerA_central"/>
</dbReference>
<feature type="domain" description="Helicase HerA central" evidence="5">
    <location>
        <begin position="210"/>
        <end position="315"/>
    </location>
</feature>
<sequence>MNLKTLSNDIALQNHPIRVLINFLEDEQRKFEGKDYAHYRFVGFVLEIGYNTATIVTSDAFKIAVGGIPRNSLLIMVPAEYTKYTPHFSLLRVDGTADEPLKKEKQQTYFELHKKSMPELDVFTQSELQWGALKTSFLGMYYPHPELSNVIEFSGDLNNIVSAHKYFVYSPSDELLDLIINSIQPSQNLFEIGKLRFTECRLKLPDCKLPNVPVIVSTDDFKGTRTAMFGKTRTGKSNIVKIIAESLIKTTHLNPSTTDKRKHSVGQVIFDINGEYANDNPQDDSTSLASAYSSDCDVYAITPKENTVSKPLRLDFYSNPDISHHLLGTLIREKESHLSNYISSFLSVEIPSFASIQEMGFGDRTRANRKILMYWAILHKAGFPANFSTLQHYGGVNPRFGREQRLEIYEANDRQMPENVTTLDELLIELQLFAERNRNSHLPRLESANNNPLFDSDDEALLEFLVPRSQSASGPRKILPYRIYHDKDAANFVTEILNSLSLGKTIILDLSNAHPEVMNYFSQWLSKSIFEHQVELFSENKLSDHYIQLYFEEAHNLFPSDDSKVTSIYNRISKEGAKYHLGMVYSTQSPSTISQDLLAQTENFFVTHISSRPEVDKLARLNVAYEGLIEDILQTKTQGYVRILTRSNRFVIPIQANKFCCTESTDRSN</sequence>
<dbReference type="AlphaFoldDB" id="A0A8F5VMK0"/>
<dbReference type="GO" id="GO:0043138">
    <property type="term" value="F:3'-5' DNA helicase activity"/>
    <property type="evidence" value="ECO:0007669"/>
    <property type="project" value="UniProtKB-EC"/>
</dbReference>
<evidence type="ECO:0000256" key="2">
    <source>
        <dbReference type="ARBA" id="ARBA00034617"/>
    </source>
</evidence>
<gene>
    <name evidence="6" type="ORF">KSK55_03985</name>
</gene>
<evidence type="ECO:0000256" key="4">
    <source>
        <dbReference type="ARBA" id="ARBA00048988"/>
    </source>
</evidence>
<dbReference type="Proteomes" id="UP000694228">
    <property type="component" value="Chromosome"/>
</dbReference>
<comment type="catalytic activity">
    <reaction evidence="2">
        <text>Couples ATP hydrolysis with the unwinding of duplex DNA by translocating in the 3'-5' direction.</text>
        <dbReference type="EC" id="5.6.2.4"/>
    </reaction>
</comment>
<comment type="catalytic activity">
    <reaction evidence="3">
        <text>ATP + H2O = ADP + phosphate + H(+)</text>
        <dbReference type="Rhea" id="RHEA:13065"/>
        <dbReference type="ChEBI" id="CHEBI:15377"/>
        <dbReference type="ChEBI" id="CHEBI:15378"/>
        <dbReference type="ChEBI" id="CHEBI:30616"/>
        <dbReference type="ChEBI" id="CHEBI:43474"/>
        <dbReference type="ChEBI" id="CHEBI:456216"/>
        <dbReference type="EC" id="5.6.2.3"/>
    </reaction>
</comment>
<evidence type="ECO:0000259" key="5">
    <source>
        <dbReference type="Pfam" id="PF01935"/>
    </source>
</evidence>
<dbReference type="PANTHER" id="PTHR42957">
    <property type="entry name" value="HELICASE MJ1565-RELATED"/>
    <property type="match status" value="1"/>
</dbReference>